<accession>A0A9W4J0T3</accession>
<dbReference type="InterPro" id="IPR056867">
    <property type="entry name" value="LRR_15"/>
</dbReference>
<sequence length="459" mass="51680">MAALPNDVLVLIGEELQRKTDRWSLIFVSRHFHDLFLPLVYRKVSLQGWRDAASFFYAVVKQPTLARAVRELDFTKWHAEGVREYEHDNITSCTLLTEWVSSVSHSQAESDRWIQSLAQGSSDAWIATILPLLTQLRRLHLVYSTSSPHLDRMMQRVVSGETPFTAPTFRHLDLVSLHHREDLDQGDSSENQEPSSSQLLLPFFQLPSVRVITASSVVDKPPSLDPDNLSGTDSPKAGFSSVTEIDLRASSGNHGMEMLIASCAELKSFKYQHSDAHVLSHGYRPSAFHRSLSSSKKTLQTLWLDHFGSHYPFTAAGLNQSHDEWFGSLADFTALREVRVRLTNLLDIRLLDEPVIPLVDCLPSSLETLYIEGCEERYFGMLVSQLQTVMKTRGRFPKLQRVEIEGAFHNASDENSHSSGAVLESAIKNKVLQAAEPLHIDCVNAGMELRIHDRALSHF</sequence>
<evidence type="ECO:0000313" key="2">
    <source>
        <dbReference type="EMBL" id="CAG8373432.1"/>
    </source>
</evidence>
<feature type="domain" description="Leucine-rich repeat" evidence="1">
    <location>
        <begin position="59"/>
        <end position="413"/>
    </location>
</feature>
<proteinExistence type="predicted"/>
<organism evidence="2 3">
    <name type="scientific">Penicillium salamii</name>
    <dbReference type="NCBI Taxonomy" id="1612424"/>
    <lineage>
        <taxon>Eukaryota</taxon>
        <taxon>Fungi</taxon>
        <taxon>Dikarya</taxon>
        <taxon>Ascomycota</taxon>
        <taxon>Pezizomycotina</taxon>
        <taxon>Eurotiomycetes</taxon>
        <taxon>Eurotiomycetidae</taxon>
        <taxon>Eurotiales</taxon>
        <taxon>Aspergillaceae</taxon>
        <taxon>Penicillium</taxon>
    </lineage>
</organism>
<dbReference type="Gene3D" id="3.80.10.10">
    <property type="entry name" value="Ribonuclease Inhibitor"/>
    <property type="match status" value="1"/>
</dbReference>
<protein>
    <recommendedName>
        <fullName evidence="1">Leucine-rich repeat domain-containing protein</fullName>
    </recommendedName>
</protein>
<dbReference type="InterPro" id="IPR032675">
    <property type="entry name" value="LRR_dom_sf"/>
</dbReference>
<dbReference type="AlphaFoldDB" id="A0A9W4J0T3"/>
<dbReference type="Proteomes" id="UP001152646">
    <property type="component" value="Unassembled WGS sequence"/>
</dbReference>
<evidence type="ECO:0000313" key="3">
    <source>
        <dbReference type="Proteomes" id="UP001152646"/>
    </source>
</evidence>
<dbReference type="OrthoDB" id="5130616at2759"/>
<dbReference type="Pfam" id="PF24969">
    <property type="entry name" value="LRR_15"/>
    <property type="match status" value="1"/>
</dbReference>
<gene>
    <name evidence="2" type="ORF">PSALAMII_LOCUS5186</name>
</gene>
<reference evidence="2" key="1">
    <citation type="submission" date="2021-07" db="EMBL/GenBank/DDBJ databases">
        <authorList>
            <person name="Branca A.L. A."/>
        </authorList>
    </citation>
    <scope>NUCLEOTIDE SEQUENCE</scope>
</reference>
<comment type="caution">
    <text evidence="2">The sequence shown here is derived from an EMBL/GenBank/DDBJ whole genome shotgun (WGS) entry which is preliminary data.</text>
</comment>
<name>A0A9W4J0T3_9EURO</name>
<evidence type="ECO:0000259" key="1">
    <source>
        <dbReference type="Pfam" id="PF24969"/>
    </source>
</evidence>
<dbReference type="EMBL" id="CAJVPA010000183">
    <property type="protein sequence ID" value="CAG8373432.1"/>
    <property type="molecule type" value="Genomic_DNA"/>
</dbReference>